<protein>
    <recommendedName>
        <fullName evidence="3">non-specific serine/threonine protein kinase</fullName>
        <ecNumber evidence="3">2.7.11.1</ecNumber>
    </recommendedName>
</protein>
<evidence type="ECO:0000256" key="9">
    <source>
        <dbReference type="ARBA" id="ARBA00022723"/>
    </source>
</evidence>
<reference evidence="24 25" key="1">
    <citation type="submission" date="2019-04" db="EMBL/GenBank/DDBJ databases">
        <title>An improved genome assembly and genetic linkage map for asparagus bean, Vigna unguiculata ssp. sesquipedialis.</title>
        <authorList>
            <person name="Xia Q."/>
            <person name="Zhang R."/>
            <person name="Dong Y."/>
        </authorList>
    </citation>
    <scope>NUCLEOTIDE SEQUENCE [LARGE SCALE GENOMIC DNA]</scope>
    <source>
        <tissue evidence="24">Leaf</tissue>
    </source>
</reference>
<dbReference type="Gene3D" id="1.10.510.10">
    <property type="entry name" value="Transferase(Phosphotransferase) domain 1"/>
    <property type="match status" value="1"/>
</dbReference>
<evidence type="ECO:0000256" key="1">
    <source>
        <dbReference type="ARBA" id="ARBA00004193"/>
    </source>
</evidence>
<keyword evidence="9" id="KW-0479">Metal-binding</keyword>
<evidence type="ECO:0000256" key="13">
    <source>
        <dbReference type="ARBA" id="ARBA00022837"/>
    </source>
</evidence>
<dbReference type="FunFam" id="1.10.238.10:FF:000158">
    <property type="entry name" value="Calcium-dependent protein kinase 28"/>
    <property type="match status" value="1"/>
</dbReference>
<evidence type="ECO:0000256" key="6">
    <source>
        <dbReference type="ARBA" id="ARBA00022553"/>
    </source>
</evidence>
<feature type="region of interest" description="Disordered" evidence="21">
    <location>
        <begin position="1"/>
        <end position="52"/>
    </location>
</feature>
<accession>A0A4D6L111</accession>
<keyword evidence="16" id="KW-0564">Palmitate</keyword>
<dbReference type="AlphaFoldDB" id="A0A4D6L111"/>
<dbReference type="Gene3D" id="1.10.238.10">
    <property type="entry name" value="EF-hand"/>
    <property type="match status" value="2"/>
</dbReference>
<dbReference type="PROSITE" id="PS50222">
    <property type="entry name" value="EF_HAND_2"/>
    <property type="match status" value="4"/>
</dbReference>
<evidence type="ECO:0000313" key="24">
    <source>
        <dbReference type="EMBL" id="QCD82064.1"/>
    </source>
</evidence>
<dbReference type="PROSITE" id="PS00108">
    <property type="entry name" value="PROTEIN_KINASE_ST"/>
    <property type="match status" value="1"/>
</dbReference>
<dbReference type="SUPFAM" id="SSF47473">
    <property type="entry name" value="EF-hand"/>
    <property type="match status" value="1"/>
</dbReference>
<keyword evidence="13" id="KW-0106">Calcium</keyword>
<dbReference type="EMBL" id="CP039346">
    <property type="protein sequence ID" value="QCD82064.1"/>
    <property type="molecule type" value="Genomic_DNA"/>
</dbReference>
<dbReference type="EC" id="2.7.11.1" evidence="3"/>
<dbReference type="Pfam" id="PF13499">
    <property type="entry name" value="EF-hand_7"/>
    <property type="match status" value="2"/>
</dbReference>
<evidence type="ECO:0000256" key="2">
    <source>
        <dbReference type="ARBA" id="ARBA00005354"/>
    </source>
</evidence>
<dbReference type="GO" id="GO:0004674">
    <property type="term" value="F:protein serine/threonine kinase activity"/>
    <property type="evidence" value="ECO:0007669"/>
    <property type="project" value="UniProtKB-KW"/>
</dbReference>
<evidence type="ECO:0000256" key="21">
    <source>
        <dbReference type="SAM" id="MobiDB-lite"/>
    </source>
</evidence>
<dbReference type="GO" id="GO:0005509">
    <property type="term" value="F:calcium ion binding"/>
    <property type="evidence" value="ECO:0007669"/>
    <property type="project" value="InterPro"/>
</dbReference>
<dbReference type="InterPro" id="IPR018247">
    <property type="entry name" value="EF_Hand_1_Ca_BS"/>
</dbReference>
<dbReference type="InterPro" id="IPR008271">
    <property type="entry name" value="Ser/Thr_kinase_AS"/>
</dbReference>
<keyword evidence="10" id="KW-0677">Repeat</keyword>
<dbReference type="CDD" id="cd05117">
    <property type="entry name" value="STKc_CAMK"/>
    <property type="match status" value="1"/>
</dbReference>
<evidence type="ECO:0000256" key="14">
    <source>
        <dbReference type="ARBA" id="ARBA00022840"/>
    </source>
</evidence>
<keyword evidence="14 20" id="KW-0067">ATP-binding</keyword>
<dbReference type="FunFam" id="1.10.510.10:FF:000225">
    <property type="entry name" value="calcium-dependent protein kinase 28-like"/>
    <property type="match status" value="1"/>
</dbReference>
<feature type="domain" description="EF-hand" evidence="23">
    <location>
        <begin position="448"/>
        <end position="483"/>
    </location>
</feature>
<dbReference type="PROSITE" id="PS00107">
    <property type="entry name" value="PROTEIN_KINASE_ATP"/>
    <property type="match status" value="1"/>
</dbReference>
<feature type="domain" description="EF-hand" evidence="23">
    <location>
        <begin position="407"/>
        <end position="442"/>
    </location>
</feature>
<feature type="domain" description="EF-hand" evidence="23">
    <location>
        <begin position="370"/>
        <end position="405"/>
    </location>
</feature>
<dbReference type="PANTHER" id="PTHR24349">
    <property type="entry name" value="SERINE/THREONINE-PROTEIN KINASE"/>
    <property type="match status" value="1"/>
</dbReference>
<evidence type="ECO:0000259" key="22">
    <source>
        <dbReference type="PROSITE" id="PS50011"/>
    </source>
</evidence>
<keyword evidence="7" id="KW-0808">Transferase</keyword>
<feature type="binding site" evidence="20">
    <location>
        <position position="96"/>
    </location>
    <ligand>
        <name>ATP</name>
        <dbReference type="ChEBI" id="CHEBI:30616"/>
    </ligand>
</feature>
<evidence type="ECO:0000256" key="3">
    <source>
        <dbReference type="ARBA" id="ARBA00012513"/>
    </source>
</evidence>
<dbReference type="InterPro" id="IPR011009">
    <property type="entry name" value="Kinase-like_dom_sf"/>
</dbReference>
<dbReference type="Pfam" id="PF00069">
    <property type="entry name" value="Pkinase"/>
    <property type="match status" value="1"/>
</dbReference>
<evidence type="ECO:0000256" key="11">
    <source>
        <dbReference type="ARBA" id="ARBA00022741"/>
    </source>
</evidence>
<evidence type="ECO:0000256" key="19">
    <source>
        <dbReference type="ARBA" id="ARBA00048679"/>
    </source>
</evidence>
<evidence type="ECO:0000256" key="15">
    <source>
        <dbReference type="ARBA" id="ARBA00023136"/>
    </source>
</evidence>
<evidence type="ECO:0000256" key="10">
    <source>
        <dbReference type="ARBA" id="ARBA00022737"/>
    </source>
</evidence>
<keyword evidence="25" id="KW-1185">Reference proteome</keyword>
<sequence>MGICYSATKVSGSNGTAGTDKKNRKRAAKPESPTAAANPERNKGSARQVPCGKRTDFGYNKNFDTRYTLGKLLGHGQFGYTYVGIDKANGDRVAVKRIDRSKMVQPIAVEDVKREVKILKALTGHENVVQFYDAFEDDNYVYIVMELCEGGELLDRILAKKDSRYTEKDAAVVVRQMLKVAAECHLHGLVHRDMKPENFLLKSTKEDSPLKATDFGLSDFIKPGKKFHDIVGSAYYVAPEVLKRKSGPQSDVWSIGVITYILLSGRRPFWDKTEDGIFKEVLRKKPDFQRKPWPTISNAAKDFVKKLLVKDPRARLTAAQALSHPWVREGGEASEIPIDISVLSNMRQFVKYSRLKQFALRALASTLNEEEMADLKDQFDAIDVDKSGSISLEEMRQALAKDLPWKLKEPRVLEILQAIDSNTDGLVDFSEFVAATLHVHQLEDDSSKWQQRSQAAFEKFDLDKDGYITPEELRMHTGMRGSIDPLLEEADIDKDGKISISEFRRLLRTASIGSQKVSSPPEYQRKI</sequence>
<keyword evidence="12 24" id="KW-0418">Kinase</keyword>
<dbReference type="GO" id="GO:0005524">
    <property type="term" value="F:ATP binding"/>
    <property type="evidence" value="ECO:0007669"/>
    <property type="project" value="UniProtKB-UniRule"/>
</dbReference>
<dbReference type="PROSITE" id="PS50011">
    <property type="entry name" value="PROTEIN_KINASE_DOM"/>
    <property type="match status" value="1"/>
</dbReference>
<evidence type="ECO:0000256" key="12">
    <source>
        <dbReference type="ARBA" id="ARBA00022777"/>
    </source>
</evidence>
<comment type="similarity">
    <text evidence="2">Belongs to the protein kinase superfamily. CAMK Ser/Thr protein kinase family. CaMK subfamily.</text>
</comment>
<comment type="catalytic activity">
    <reaction evidence="19">
        <text>L-seryl-[protein] + ATP = O-phospho-L-seryl-[protein] + ADP + H(+)</text>
        <dbReference type="Rhea" id="RHEA:17989"/>
        <dbReference type="Rhea" id="RHEA-COMP:9863"/>
        <dbReference type="Rhea" id="RHEA-COMP:11604"/>
        <dbReference type="ChEBI" id="CHEBI:15378"/>
        <dbReference type="ChEBI" id="CHEBI:29999"/>
        <dbReference type="ChEBI" id="CHEBI:30616"/>
        <dbReference type="ChEBI" id="CHEBI:83421"/>
        <dbReference type="ChEBI" id="CHEBI:456216"/>
        <dbReference type="EC" id="2.7.11.1"/>
    </reaction>
</comment>
<keyword evidence="5" id="KW-0723">Serine/threonine-protein kinase</keyword>
<dbReference type="PROSITE" id="PS00018">
    <property type="entry name" value="EF_HAND_1"/>
    <property type="match status" value="4"/>
</dbReference>
<organism evidence="24 25">
    <name type="scientific">Vigna unguiculata</name>
    <name type="common">Cowpea</name>
    <dbReference type="NCBI Taxonomy" id="3917"/>
    <lineage>
        <taxon>Eukaryota</taxon>
        <taxon>Viridiplantae</taxon>
        <taxon>Streptophyta</taxon>
        <taxon>Embryophyta</taxon>
        <taxon>Tracheophyta</taxon>
        <taxon>Spermatophyta</taxon>
        <taxon>Magnoliopsida</taxon>
        <taxon>eudicotyledons</taxon>
        <taxon>Gunneridae</taxon>
        <taxon>Pentapetalae</taxon>
        <taxon>rosids</taxon>
        <taxon>fabids</taxon>
        <taxon>Fabales</taxon>
        <taxon>Fabaceae</taxon>
        <taxon>Papilionoideae</taxon>
        <taxon>50 kb inversion clade</taxon>
        <taxon>NPAAA clade</taxon>
        <taxon>indigoferoid/millettioid clade</taxon>
        <taxon>Phaseoleae</taxon>
        <taxon>Vigna</taxon>
    </lineage>
</organism>
<dbReference type="SMART" id="SM00220">
    <property type="entry name" value="S_TKc"/>
    <property type="match status" value="1"/>
</dbReference>
<dbReference type="FunFam" id="3.30.200.20:FF:000101">
    <property type="entry name" value="CDPK-related kinase 1"/>
    <property type="match status" value="1"/>
</dbReference>
<keyword evidence="15" id="KW-0472">Membrane</keyword>
<evidence type="ECO:0000259" key="23">
    <source>
        <dbReference type="PROSITE" id="PS50222"/>
    </source>
</evidence>
<keyword evidence="11 20" id="KW-0547">Nucleotide-binding</keyword>
<evidence type="ECO:0000256" key="5">
    <source>
        <dbReference type="ARBA" id="ARBA00022527"/>
    </source>
</evidence>
<name>A0A4D6L111_VIGUN</name>
<dbReference type="InterPro" id="IPR050205">
    <property type="entry name" value="CDPK_Ser/Thr_kinases"/>
</dbReference>
<dbReference type="Gene3D" id="3.30.200.20">
    <property type="entry name" value="Phosphorylase Kinase, domain 1"/>
    <property type="match status" value="1"/>
</dbReference>
<evidence type="ECO:0000256" key="20">
    <source>
        <dbReference type="PROSITE-ProRule" id="PRU10141"/>
    </source>
</evidence>
<dbReference type="InterPro" id="IPR011992">
    <property type="entry name" value="EF-hand-dom_pair"/>
</dbReference>
<feature type="domain" description="EF-hand" evidence="23">
    <location>
        <begin position="486"/>
        <end position="513"/>
    </location>
</feature>
<dbReference type="SUPFAM" id="SSF56112">
    <property type="entry name" value="Protein kinase-like (PK-like)"/>
    <property type="match status" value="1"/>
</dbReference>
<keyword evidence="8" id="KW-0519">Myristate</keyword>
<dbReference type="Gramene" id="Vigun03g258700.1.v1.2">
    <property type="protein sequence ID" value="Vigun03g258700.1.v1.2"/>
    <property type="gene ID" value="Vigun03g258700.v1.2"/>
</dbReference>
<evidence type="ECO:0000313" key="25">
    <source>
        <dbReference type="Proteomes" id="UP000501690"/>
    </source>
</evidence>
<dbReference type="SMART" id="SM00054">
    <property type="entry name" value="EFh"/>
    <property type="match status" value="4"/>
</dbReference>
<proteinExistence type="inferred from homology"/>
<dbReference type="InterPro" id="IPR017441">
    <property type="entry name" value="Protein_kinase_ATP_BS"/>
</dbReference>
<evidence type="ECO:0000256" key="17">
    <source>
        <dbReference type="ARBA" id="ARBA00023288"/>
    </source>
</evidence>
<evidence type="ECO:0000256" key="16">
    <source>
        <dbReference type="ARBA" id="ARBA00023139"/>
    </source>
</evidence>
<evidence type="ECO:0000256" key="8">
    <source>
        <dbReference type="ARBA" id="ARBA00022707"/>
    </source>
</evidence>
<dbReference type="OrthoDB" id="40902at2759"/>
<gene>
    <name evidence="24" type="ORF">DEO72_LG2g2397</name>
</gene>
<evidence type="ECO:0000256" key="4">
    <source>
        <dbReference type="ARBA" id="ARBA00022475"/>
    </source>
</evidence>
<comment type="catalytic activity">
    <reaction evidence="18">
        <text>L-threonyl-[protein] + ATP = O-phospho-L-threonyl-[protein] + ADP + H(+)</text>
        <dbReference type="Rhea" id="RHEA:46608"/>
        <dbReference type="Rhea" id="RHEA-COMP:11060"/>
        <dbReference type="Rhea" id="RHEA-COMP:11605"/>
        <dbReference type="ChEBI" id="CHEBI:15378"/>
        <dbReference type="ChEBI" id="CHEBI:30013"/>
        <dbReference type="ChEBI" id="CHEBI:30616"/>
        <dbReference type="ChEBI" id="CHEBI:61977"/>
        <dbReference type="ChEBI" id="CHEBI:456216"/>
        <dbReference type="EC" id="2.7.11.1"/>
    </reaction>
</comment>
<dbReference type="InterPro" id="IPR000719">
    <property type="entry name" value="Prot_kinase_dom"/>
</dbReference>
<comment type="subcellular location">
    <subcellularLocation>
        <location evidence="1">Cell membrane</location>
        <topology evidence="1">Lipid-anchor</topology>
    </subcellularLocation>
</comment>
<evidence type="ECO:0000256" key="7">
    <source>
        <dbReference type="ARBA" id="ARBA00022679"/>
    </source>
</evidence>
<keyword evidence="6" id="KW-0597">Phosphoprotein</keyword>
<keyword evidence="17" id="KW-0449">Lipoprotein</keyword>
<dbReference type="Proteomes" id="UP000501690">
    <property type="component" value="Linkage Group LG2"/>
</dbReference>
<evidence type="ECO:0000256" key="18">
    <source>
        <dbReference type="ARBA" id="ARBA00047899"/>
    </source>
</evidence>
<keyword evidence="4" id="KW-1003">Cell membrane</keyword>
<dbReference type="InterPro" id="IPR002048">
    <property type="entry name" value="EF_hand_dom"/>
</dbReference>
<feature type="compositionally biased region" description="Polar residues" evidence="21">
    <location>
        <begin position="8"/>
        <end position="17"/>
    </location>
</feature>
<dbReference type="GO" id="GO:0005886">
    <property type="term" value="C:plasma membrane"/>
    <property type="evidence" value="ECO:0007669"/>
    <property type="project" value="UniProtKB-SubCell"/>
</dbReference>
<feature type="domain" description="Protein kinase" evidence="22">
    <location>
        <begin position="67"/>
        <end position="327"/>
    </location>
</feature>